<evidence type="ECO:0000256" key="9">
    <source>
        <dbReference type="ARBA" id="ARBA00023014"/>
    </source>
</evidence>
<dbReference type="GO" id="GO:0043365">
    <property type="term" value="F:[formate-C-acetyltransferase]-activating enzyme activity"/>
    <property type="evidence" value="ECO:0007669"/>
    <property type="project" value="UniProtKB-UniRule"/>
</dbReference>
<evidence type="ECO:0000256" key="1">
    <source>
        <dbReference type="ARBA" id="ARBA00003141"/>
    </source>
</evidence>
<comment type="cofactor">
    <cofactor evidence="10">
        <name>[4Fe-4S] cluster</name>
        <dbReference type="ChEBI" id="CHEBI:49883"/>
    </cofactor>
    <text evidence="10">Binds 1 [4Fe-4S] cluster. The cluster is coordinated with 3 cysteines and an exchangeable S-adenosyl-L-methionine.</text>
</comment>
<dbReference type="SMART" id="SM00729">
    <property type="entry name" value="Elp3"/>
    <property type="match status" value="1"/>
</dbReference>
<keyword evidence="12" id="KW-0456">Lyase</keyword>
<evidence type="ECO:0000256" key="8">
    <source>
        <dbReference type="ARBA" id="ARBA00023004"/>
    </source>
</evidence>
<dbReference type="GO" id="GO:0051539">
    <property type="term" value="F:4 iron, 4 sulfur cluster binding"/>
    <property type="evidence" value="ECO:0007669"/>
    <property type="project" value="UniProtKB-UniRule"/>
</dbReference>
<evidence type="ECO:0000259" key="11">
    <source>
        <dbReference type="PROSITE" id="PS51918"/>
    </source>
</evidence>
<dbReference type="EC" id="1.97.1.4" evidence="10"/>
<dbReference type="SUPFAM" id="SSF102114">
    <property type="entry name" value="Radical SAM enzymes"/>
    <property type="match status" value="1"/>
</dbReference>
<keyword evidence="12" id="KW-0670">Pyruvate</keyword>
<evidence type="ECO:0000256" key="5">
    <source>
        <dbReference type="ARBA" id="ARBA00022691"/>
    </source>
</evidence>
<keyword evidence="5 10" id="KW-0949">S-adenosyl-L-methionine</keyword>
<proteinExistence type="inferred from homology"/>
<keyword evidence="9 10" id="KW-0411">Iron-sulfur</keyword>
<dbReference type="InterPro" id="IPR007197">
    <property type="entry name" value="rSAM"/>
</dbReference>
<protein>
    <recommendedName>
        <fullName evidence="3 10">Pyruvate formate-lyase-activating enzyme</fullName>
        <ecNumber evidence="10">1.97.1.4</ecNumber>
    </recommendedName>
</protein>
<keyword evidence="7 10" id="KW-0560">Oxidoreductase</keyword>
<evidence type="ECO:0000256" key="3">
    <source>
        <dbReference type="ARBA" id="ARBA00021356"/>
    </source>
</evidence>
<dbReference type="GO" id="GO:0005737">
    <property type="term" value="C:cytoplasm"/>
    <property type="evidence" value="ECO:0007669"/>
    <property type="project" value="UniProtKB-SubCell"/>
</dbReference>
<comment type="similarity">
    <text evidence="2 10">Belongs to the organic radical-activating enzymes family.</text>
</comment>
<accession>A0A9D1S7H2</accession>
<dbReference type="SFLD" id="SFLDS00029">
    <property type="entry name" value="Radical_SAM"/>
    <property type="match status" value="1"/>
</dbReference>
<dbReference type="Gene3D" id="3.20.20.70">
    <property type="entry name" value="Aldolase class I"/>
    <property type="match status" value="1"/>
</dbReference>
<sequence>MKGRIHSIETFAAVDGPGVRTAIFFQGCPQRCIYCHNPDTWDFCGGTEYTVEELVQKAVRYKPYYKHNGGVTVSGGEPFGQAGFLGALAKALKKEGIHVAVDTCGFYLNEQVKQALEDIDLVLLDVKHTDPQQFEKITKQAFSHTEQFLAYLKILQKPVWIHQVIVPGYTDASEQVRALLRFVEGAKVERIELLPYHTLGVPKWEELGIPYELPDTKPPSAETMRQLRAIVDAAH</sequence>
<dbReference type="Proteomes" id="UP000824111">
    <property type="component" value="Unassembled WGS sequence"/>
</dbReference>
<dbReference type="PANTHER" id="PTHR30352">
    <property type="entry name" value="PYRUVATE FORMATE-LYASE-ACTIVATING ENZYME"/>
    <property type="match status" value="1"/>
</dbReference>
<comment type="caution">
    <text evidence="12">The sequence shown here is derived from an EMBL/GenBank/DDBJ whole genome shotgun (WGS) entry which is preliminary data.</text>
</comment>
<reference evidence="12" key="2">
    <citation type="journal article" date="2021" name="PeerJ">
        <title>Extensive microbial diversity within the chicken gut microbiome revealed by metagenomics and culture.</title>
        <authorList>
            <person name="Gilroy R."/>
            <person name="Ravi A."/>
            <person name="Getino M."/>
            <person name="Pursley I."/>
            <person name="Horton D.L."/>
            <person name="Alikhan N.F."/>
            <person name="Baker D."/>
            <person name="Gharbi K."/>
            <person name="Hall N."/>
            <person name="Watson M."/>
            <person name="Adriaenssens E.M."/>
            <person name="Foster-Nyarko E."/>
            <person name="Jarju S."/>
            <person name="Secka A."/>
            <person name="Antonio M."/>
            <person name="Oren A."/>
            <person name="Chaudhuri R.R."/>
            <person name="La Ragione R."/>
            <person name="Hildebrand F."/>
            <person name="Pallen M.J."/>
        </authorList>
    </citation>
    <scope>NUCLEOTIDE SEQUENCE</scope>
    <source>
        <strain evidence="12">ChiSjej4B22-9803</strain>
    </source>
</reference>
<dbReference type="InterPro" id="IPR034457">
    <property type="entry name" value="Organic_radical-activating"/>
</dbReference>
<dbReference type="InterPro" id="IPR006638">
    <property type="entry name" value="Elp3/MiaA/NifB-like_rSAM"/>
</dbReference>
<dbReference type="SFLD" id="SFLDG01066">
    <property type="entry name" value="organic_radical-activating_enz"/>
    <property type="match status" value="1"/>
</dbReference>
<evidence type="ECO:0000313" key="13">
    <source>
        <dbReference type="Proteomes" id="UP000824111"/>
    </source>
</evidence>
<keyword evidence="6 10" id="KW-0479">Metal-binding</keyword>
<evidence type="ECO:0000256" key="10">
    <source>
        <dbReference type="RuleBase" id="RU362053"/>
    </source>
</evidence>
<evidence type="ECO:0000256" key="4">
    <source>
        <dbReference type="ARBA" id="ARBA00022485"/>
    </source>
</evidence>
<dbReference type="Pfam" id="PF04055">
    <property type="entry name" value="Radical_SAM"/>
    <property type="match status" value="1"/>
</dbReference>
<name>A0A9D1S7H2_9FIRM</name>
<organism evidence="12 13">
    <name type="scientific">Candidatus Avimonoglobus intestinipullorum</name>
    <dbReference type="NCBI Taxonomy" id="2840699"/>
    <lineage>
        <taxon>Bacteria</taxon>
        <taxon>Bacillati</taxon>
        <taxon>Bacillota</taxon>
        <taxon>Clostridia</taxon>
        <taxon>Eubacteriales</taxon>
        <taxon>Candidatus Avimonoglobus</taxon>
    </lineage>
</organism>
<keyword evidence="4 10" id="KW-0004">4Fe-4S</keyword>
<dbReference type="InterPro" id="IPR001989">
    <property type="entry name" value="Radical_activat_CS"/>
</dbReference>
<comment type="subcellular location">
    <subcellularLocation>
        <location evidence="10">Cytoplasm</location>
    </subcellularLocation>
</comment>
<dbReference type="PANTHER" id="PTHR30352:SF5">
    <property type="entry name" value="PYRUVATE FORMATE-LYASE 1-ACTIVATING ENZYME"/>
    <property type="match status" value="1"/>
</dbReference>
<dbReference type="InterPro" id="IPR058240">
    <property type="entry name" value="rSAM_sf"/>
</dbReference>
<dbReference type="InterPro" id="IPR012838">
    <property type="entry name" value="PFL1_activating"/>
</dbReference>
<feature type="domain" description="Radical SAM core" evidence="11">
    <location>
        <begin position="14"/>
        <end position="234"/>
    </location>
</feature>
<dbReference type="GO" id="GO:0016829">
    <property type="term" value="F:lyase activity"/>
    <property type="evidence" value="ECO:0007669"/>
    <property type="project" value="UniProtKB-KW"/>
</dbReference>
<reference evidence="12" key="1">
    <citation type="submission" date="2020-10" db="EMBL/GenBank/DDBJ databases">
        <authorList>
            <person name="Gilroy R."/>
        </authorList>
    </citation>
    <scope>NUCLEOTIDE SEQUENCE</scope>
    <source>
        <strain evidence="12">ChiSjej4B22-9803</strain>
    </source>
</reference>
<dbReference type="PROSITE" id="PS51918">
    <property type="entry name" value="RADICAL_SAM"/>
    <property type="match status" value="1"/>
</dbReference>
<dbReference type="InterPro" id="IPR013785">
    <property type="entry name" value="Aldolase_TIM"/>
</dbReference>
<evidence type="ECO:0000256" key="6">
    <source>
        <dbReference type="ARBA" id="ARBA00022723"/>
    </source>
</evidence>
<evidence type="ECO:0000256" key="7">
    <source>
        <dbReference type="ARBA" id="ARBA00023002"/>
    </source>
</evidence>
<dbReference type="GO" id="GO:0046872">
    <property type="term" value="F:metal ion binding"/>
    <property type="evidence" value="ECO:0007669"/>
    <property type="project" value="UniProtKB-UniRule"/>
</dbReference>
<dbReference type="CDD" id="cd01335">
    <property type="entry name" value="Radical_SAM"/>
    <property type="match status" value="1"/>
</dbReference>
<comment type="function">
    <text evidence="1 10">Activation of pyruvate formate-lyase under anaerobic conditions by generation of an organic free radical, using S-adenosylmethionine and reduced flavodoxin as cosubstrates to produce 5'-deoxy-adenosine.</text>
</comment>
<dbReference type="AlphaFoldDB" id="A0A9D1S7H2"/>
<dbReference type="EMBL" id="DVND01000208">
    <property type="protein sequence ID" value="HIU49342.1"/>
    <property type="molecule type" value="Genomic_DNA"/>
</dbReference>
<dbReference type="NCBIfam" id="TIGR02493">
    <property type="entry name" value="PFLA"/>
    <property type="match status" value="1"/>
</dbReference>
<keyword evidence="8 10" id="KW-0408">Iron</keyword>
<comment type="catalytic activity">
    <reaction evidence="10">
        <text>glycyl-[formate C-acetyltransferase] + reduced [flavodoxin] + S-adenosyl-L-methionine = glycin-2-yl radical-[formate C-acetyltransferase] + semiquinone [flavodoxin] + 5'-deoxyadenosine + L-methionine + H(+)</text>
        <dbReference type="Rhea" id="RHEA:19225"/>
        <dbReference type="Rhea" id="RHEA-COMP:10622"/>
        <dbReference type="Rhea" id="RHEA-COMP:12190"/>
        <dbReference type="Rhea" id="RHEA-COMP:12191"/>
        <dbReference type="Rhea" id="RHEA-COMP:14480"/>
        <dbReference type="ChEBI" id="CHEBI:15378"/>
        <dbReference type="ChEBI" id="CHEBI:17319"/>
        <dbReference type="ChEBI" id="CHEBI:29947"/>
        <dbReference type="ChEBI" id="CHEBI:32722"/>
        <dbReference type="ChEBI" id="CHEBI:57618"/>
        <dbReference type="ChEBI" id="CHEBI:57844"/>
        <dbReference type="ChEBI" id="CHEBI:59789"/>
        <dbReference type="ChEBI" id="CHEBI:140311"/>
        <dbReference type="EC" id="1.97.1.4"/>
    </reaction>
</comment>
<dbReference type="PROSITE" id="PS01087">
    <property type="entry name" value="RADICAL_ACTIVATING"/>
    <property type="match status" value="1"/>
</dbReference>
<evidence type="ECO:0000256" key="2">
    <source>
        <dbReference type="ARBA" id="ARBA00009777"/>
    </source>
</evidence>
<evidence type="ECO:0000313" key="12">
    <source>
        <dbReference type="EMBL" id="HIU49342.1"/>
    </source>
</evidence>
<keyword evidence="10" id="KW-0963">Cytoplasm</keyword>
<gene>
    <name evidence="12" type="primary">pflA</name>
    <name evidence="12" type="ORF">IAB04_08230</name>
</gene>